<gene>
    <name evidence="1" type="ORF">HF086_013693</name>
</gene>
<evidence type="ECO:0000313" key="1">
    <source>
        <dbReference type="EMBL" id="KAH9638255.1"/>
    </source>
</evidence>
<evidence type="ECO:0000313" key="2">
    <source>
        <dbReference type="Proteomes" id="UP000814243"/>
    </source>
</evidence>
<comment type="caution">
    <text evidence="1">The sequence shown here is derived from an EMBL/GenBank/DDBJ whole genome shotgun (WGS) entry which is preliminary data.</text>
</comment>
<organism evidence="1 2">
    <name type="scientific">Spodoptera exigua</name>
    <name type="common">Beet armyworm</name>
    <name type="synonym">Noctua fulgens</name>
    <dbReference type="NCBI Taxonomy" id="7107"/>
    <lineage>
        <taxon>Eukaryota</taxon>
        <taxon>Metazoa</taxon>
        <taxon>Ecdysozoa</taxon>
        <taxon>Arthropoda</taxon>
        <taxon>Hexapoda</taxon>
        <taxon>Insecta</taxon>
        <taxon>Pterygota</taxon>
        <taxon>Neoptera</taxon>
        <taxon>Endopterygota</taxon>
        <taxon>Lepidoptera</taxon>
        <taxon>Glossata</taxon>
        <taxon>Ditrysia</taxon>
        <taxon>Noctuoidea</taxon>
        <taxon>Noctuidae</taxon>
        <taxon>Amphipyrinae</taxon>
        <taxon>Spodoptera</taxon>
    </lineage>
</organism>
<dbReference type="AlphaFoldDB" id="A0A922SHW2"/>
<name>A0A922SHW2_SPOEX</name>
<accession>A0A922SHW2</accession>
<proteinExistence type="predicted"/>
<reference evidence="1" key="1">
    <citation type="journal article" date="2021" name="G3 (Bethesda)">
        <title>Genome and transcriptome analysis of the beet armyworm Spodoptera exigua reveals targets for pest control. .</title>
        <authorList>
            <person name="Simon S."/>
            <person name="Breeschoten T."/>
            <person name="Jansen H.J."/>
            <person name="Dirks R.P."/>
            <person name="Schranz M.E."/>
            <person name="Ros V.I.D."/>
        </authorList>
    </citation>
    <scope>NUCLEOTIDE SEQUENCE</scope>
    <source>
        <strain evidence="1">TB_SE_WUR_2020</strain>
    </source>
</reference>
<sequence>MVVVLRTARRTRATRSCGWRRSPRALCGSLTETARLLQNVRSVFSRRSATRATMELELSREYLHGTDSWTANAGASDELPRDPLSARPHISIPSVSYSVATPRTADALNTHRDTVYLPQTSWRTCQDGFAFSQEEGGSVSQADMIRAYDTRQPRPQLS</sequence>
<dbReference type="EMBL" id="JACEFF010000408">
    <property type="protein sequence ID" value="KAH9638255.1"/>
    <property type="molecule type" value="Genomic_DNA"/>
</dbReference>
<protein>
    <submittedName>
        <fullName evidence="1">Uncharacterized protein</fullName>
    </submittedName>
</protein>
<dbReference type="Proteomes" id="UP000814243">
    <property type="component" value="Unassembled WGS sequence"/>
</dbReference>